<organism evidence="2 3">
    <name type="scientific">Hwanghaeella grinnelliae</name>
    <dbReference type="NCBI Taxonomy" id="2500179"/>
    <lineage>
        <taxon>Bacteria</taxon>
        <taxon>Pseudomonadati</taxon>
        <taxon>Pseudomonadota</taxon>
        <taxon>Alphaproteobacteria</taxon>
        <taxon>Rhodospirillales</taxon>
        <taxon>Rhodospirillaceae</taxon>
        <taxon>Hwanghaeella</taxon>
    </lineage>
</organism>
<dbReference type="OrthoDB" id="7847955at2"/>
<keyword evidence="3" id="KW-1185">Reference proteome</keyword>
<dbReference type="PANTHER" id="PTHR10000">
    <property type="entry name" value="PHOSPHOSERINE PHOSPHATASE"/>
    <property type="match status" value="1"/>
</dbReference>
<gene>
    <name evidence="2" type="ORF">EOI86_00055</name>
</gene>
<name>A0A3S2WA83_9PROT</name>
<accession>A0A3S2WA83</accession>
<dbReference type="EMBL" id="SADE01000001">
    <property type="protein sequence ID" value="RVU37738.1"/>
    <property type="molecule type" value="Genomic_DNA"/>
</dbReference>
<dbReference type="GO" id="GO:0000287">
    <property type="term" value="F:magnesium ion binding"/>
    <property type="evidence" value="ECO:0007669"/>
    <property type="project" value="TreeGrafter"/>
</dbReference>
<dbReference type="AlphaFoldDB" id="A0A3S2WA83"/>
<dbReference type="GO" id="GO:0005829">
    <property type="term" value="C:cytosol"/>
    <property type="evidence" value="ECO:0007669"/>
    <property type="project" value="TreeGrafter"/>
</dbReference>
<reference evidence="3" key="1">
    <citation type="submission" date="2019-01" db="EMBL/GenBank/DDBJ databases">
        <title>Gri0909 isolated from a small marine red alga.</title>
        <authorList>
            <person name="Kim J."/>
            <person name="Jeong S.E."/>
            <person name="Jeon C.O."/>
        </authorList>
    </citation>
    <scope>NUCLEOTIDE SEQUENCE [LARGE SCALE GENOMIC DNA]</scope>
    <source>
        <strain evidence="3">Gri0909</strain>
    </source>
</reference>
<comment type="caution">
    <text evidence="2">The sequence shown here is derived from an EMBL/GenBank/DDBJ whole genome shotgun (WGS) entry which is preliminary data.</text>
</comment>
<feature type="domain" description="Sucrose phosphatase-like" evidence="1">
    <location>
        <begin position="13"/>
        <end position="249"/>
    </location>
</feature>
<dbReference type="Gene3D" id="3.90.1070.10">
    <property type="match status" value="1"/>
</dbReference>
<dbReference type="Gene3D" id="3.40.50.1000">
    <property type="entry name" value="HAD superfamily/HAD-like"/>
    <property type="match status" value="1"/>
</dbReference>
<dbReference type="SFLD" id="SFLDG01141">
    <property type="entry name" value="C2.B.1:_Sucrose_Phosphatase_Li"/>
    <property type="match status" value="1"/>
</dbReference>
<evidence type="ECO:0000313" key="3">
    <source>
        <dbReference type="Proteomes" id="UP000287447"/>
    </source>
</evidence>
<protein>
    <submittedName>
        <fullName evidence="2">Alpha,alpha-trehalose-phosphate synthase</fullName>
    </submittedName>
</protein>
<proteinExistence type="predicted"/>
<dbReference type="InterPro" id="IPR023214">
    <property type="entry name" value="HAD_sf"/>
</dbReference>
<dbReference type="PANTHER" id="PTHR10000:SF8">
    <property type="entry name" value="HAD SUPERFAMILY HYDROLASE-LIKE, TYPE 3"/>
    <property type="match status" value="1"/>
</dbReference>
<dbReference type="SUPFAM" id="SSF56784">
    <property type="entry name" value="HAD-like"/>
    <property type="match status" value="1"/>
</dbReference>
<dbReference type="Pfam" id="PF05116">
    <property type="entry name" value="S6PP"/>
    <property type="match status" value="1"/>
</dbReference>
<evidence type="ECO:0000313" key="2">
    <source>
        <dbReference type="EMBL" id="RVU37738.1"/>
    </source>
</evidence>
<dbReference type="SFLD" id="SFLDS00003">
    <property type="entry name" value="Haloacid_Dehalogenase"/>
    <property type="match status" value="1"/>
</dbReference>
<dbReference type="InterPro" id="IPR036412">
    <property type="entry name" value="HAD-like_sf"/>
</dbReference>
<dbReference type="GO" id="GO:0016791">
    <property type="term" value="F:phosphatase activity"/>
    <property type="evidence" value="ECO:0007669"/>
    <property type="project" value="TreeGrafter"/>
</dbReference>
<dbReference type="Proteomes" id="UP000287447">
    <property type="component" value="Unassembled WGS sequence"/>
</dbReference>
<dbReference type="InterPro" id="IPR006380">
    <property type="entry name" value="SPP-like_dom"/>
</dbReference>
<sequence length="266" mass="29040">MLIRRQNMDPVFTLATDLDGTFLGGSEMERQSLYNWIEMHRSVVELIFVTGRDLPFIEGACAEGIMPWPDFVVGDVGTTIAVHDWNTNRLTPDDALEAPIAALWGDGVADIQDHLDAAPGVEPQDVVFRHRMSYHYDPEHFDPATQKVIEAAGFDCLISDNRFLDILPKGVSKGPSLLRLLEARGRARDAVLVAGDTLNDLSLFETGLKGVAVGNSERGLLEKIAGRENVHVAQYHGAGGVLEAIDSFGFADTVARAIETEMEVPA</sequence>
<dbReference type="SFLD" id="SFLDG01140">
    <property type="entry name" value="C2.B:_Phosphomannomutase_and_P"/>
    <property type="match status" value="1"/>
</dbReference>
<evidence type="ECO:0000259" key="1">
    <source>
        <dbReference type="Pfam" id="PF05116"/>
    </source>
</evidence>